<dbReference type="EMBL" id="LR797072">
    <property type="protein sequence ID" value="CAB4184815.1"/>
    <property type="molecule type" value="Genomic_DNA"/>
</dbReference>
<dbReference type="EMBL" id="LR798404">
    <property type="protein sequence ID" value="CAB5229606.1"/>
    <property type="molecule type" value="Genomic_DNA"/>
</dbReference>
<organism evidence="1">
    <name type="scientific">uncultured Caudovirales phage</name>
    <dbReference type="NCBI Taxonomy" id="2100421"/>
    <lineage>
        <taxon>Viruses</taxon>
        <taxon>Duplodnaviria</taxon>
        <taxon>Heunggongvirae</taxon>
        <taxon>Uroviricota</taxon>
        <taxon>Caudoviricetes</taxon>
        <taxon>Peduoviridae</taxon>
        <taxon>Maltschvirus</taxon>
        <taxon>Maltschvirus maltsch</taxon>
    </lineage>
</organism>
<evidence type="ECO:0000313" key="2">
    <source>
        <dbReference type="EMBL" id="CAB4219790.1"/>
    </source>
</evidence>
<reference evidence="1" key="1">
    <citation type="submission" date="2020-05" db="EMBL/GenBank/DDBJ databases">
        <authorList>
            <person name="Chiriac C."/>
            <person name="Salcher M."/>
            <person name="Ghai R."/>
            <person name="Kavagutti S V."/>
        </authorList>
    </citation>
    <scope>NUCLEOTIDE SEQUENCE</scope>
</reference>
<name>A0A6J5QVS6_9CAUD</name>
<gene>
    <name evidence="1" type="ORF">UFOVP1113_37</name>
    <name evidence="3" type="ORF">UFOVP1563_17</name>
    <name evidence="2" type="ORF">UFOVP1627_50</name>
</gene>
<accession>A0A6J5QVS6</accession>
<evidence type="ECO:0000313" key="1">
    <source>
        <dbReference type="EMBL" id="CAB4184815.1"/>
    </source>
</evidence>
<sequence>MENRLTVLASLEDGVTVEEQLRATRLTLKIEANKVRQCLTPAEKRNLVAYWNSRFSPQFVKELIGMAKDRRNCEKIAQWDLDKLTVKPNNFTVRTK</sequence>
<evidence type="ECO:0000313" key="3">
    <source>
        <dbReference type="EMBL" id="CAB5229606.1"/>
    </source>
</evidence>
<proteinExistence type="predicted"/>
<protein>
    <submittedName>
        <fullName evidence="1">Uncharacterized protein</fullName>
    </submittedName>
</protein>
<dbReference type="EMBL" id="LR797484">
    <property type="protein sequence ID" value="CAB4219790.1"/>
    <property type="molecule type" value="Genomic_DNA"/>
</dbReference>